<evidence type="ECO:0000256" key="5">
    <source>
        <dbReference type="ARBA" id="ARBA00023251"/>
    </source>
</evidence>
<dbReference type="AlphaFoldDB" id="A0A7Y9E6G3"/>
<keyword evidence="2" id="KW-0813">Transport</keyword>
<dbReference type="InterPro" id="IPR003439">
    <property type="entry name" value="ABC_transporter-like_ATP-bd"/>
</dbReference>
<keyword evidence="8" id="KW-1185">Reference proteome</keyword>
<organism evidence="7 8">
    <name type="scientific">Nocardioides panaciterrulae</name>
    <dbReference type="NCBI Taxonomy" id="661492"/>
    <lineage>
        <taxon>Bacteria</taxon>
        <taxon>Bacillati</taxon>
        <taxon>Actinomycetota</taxon>
        <taxon>Actinomycetes</taxon>
        <taxon>Propionibacteriales</taxon>
        <taxon>Nocardioidaceae</taxon>
        <taxon>Nocardioides</taxon>
    </lineage>
</organism>
<dbReference type="PANTHER" id="PTHR42711:SF17">
    <property type="entry name" value="ABC TRANSPORTER ATP-BINDING PROTEIN"/>
    <property type="match status" value="1"/>
</dbReference>
<evidence type="ECO:0000256" key="4">
    <source>
        <dbReference type="ARBA" id="ARBA00022840"/>
    </source>
</evidence>
<keyword evidence="4 7" id="KW-0067">ATP-binding</keyword>
<dbReference type="Pfam" id="PF00005">
    <property type="entry name" value="ABC_tran"/>
    <property type="match status" value="1"/>
</dbReference>
<dbReference type="GO" id="GO:0005886">
    <property type="term" value="C:plasma membrane"/>
    <property type="evidence" value="ECO:0007669"/>
    <property type="project" value="UniProtKB-SubCell"/>
</dbReference>
<keyword evidence="3" id="KW-0547">Nucleotide-binding</keyword>
<feature type="domain" description="ABC transporter" evidence="6">
    <location>
        <begin position="14"/>
        <end position="245"/>
    </location>
</feature>
<dbReference type="PROSITE" id="PS50893">
    <property type="entry name" value="ABC_TRANSPORTER_2"/>
    <property type="match status" value="1"/>
</dbReference>
<sequence length="262" mass="28176">MTHHHSGETASTAARLGAVSFAYRDRPVLTGIDLTVPSVGVTALLGVNGSGKTTVLNLLATVTQPAAGTVEVLGRDAASTTALRTIRSSLGYLPQEASWTGSLNVAEFVEYFAWLRRLPRRTRQGAVKRALERTDTTRMAGRRLSTLSGGERQRAMLASAIVHEPALLILDEPTVGLDPEQRHHFRRVLAEFAESRCVLLSTHLLEDVADVASTVLVLHAGRIAFDGSPAELGERSWDDVGGSRAIEQGFLRTINEGISGQC</sequence>
<keyword evidence="5" id="KW-0046">Antibiotic resistance</keyword>
<dbReference type="EMBL" id="JACCBG010000001">
    <property type="protein sequence ID" value="NYD42124.1"/>
    <property type="molecule type" value="Genomic_DNA"/>
</dbReference>
<dbReference type="InterPro" id="IPR050763">
    <property type="entry name" value="ABC_transporter_ATP-binding"/>
</dbReference>
<evidence type="ECO:0000256" key="1">
    <source>
        <dbReference type="ARBA" id="ARBA00004202"/>
    </source>
</evidence>
<comment type="subcellular location">
    <subcellularLocation>
        <location evidence="1">Cell membrane</location>
        <topology evidence="1">Peripheral membrane protein</topology>
    </subcellularLocation>
</comment>
<gene>
    <name evidence="7" type="ORF">BJZ21_002207</name>
</gene>
<dbReference type="GO" id="GO:0046677">
    <property type="term" value="P:response to antibiotic"/>
    <property type="evidence" value="ECO:0007669"/>
    <property type="project" value="UniProtKB-KW"/>
</dbReference>
<dbReference type="GO" id="GO:0016887">
    <property type="term" value="F:ATP hydrolysis activity"/>
    <property type="evidence" value="ECO:0007669"/>
    <property type="project" value="InterPro"/>
</dbReference>
<evidence type="ECO:0000259" key="6">
    <source>
        <dbReference type="PROSITE" id="PS50893"/>
    </source>
</evidence>
<dbReference type="InterPro" id="IPR017871">
    <property type="entry name" value="ABC_transporter-like_CS"/>
</dbReference>
<dbReference type="GO" id="GO:0005524">
    <property type="term" value="F:ATP binding"/>
    <property type="evidence" value="ECO:0007669"/>
    <property type="project" value="UniProtKB-KW"/>
</dbReference>
<dbReference type="InterPro" id="IPR003593">
    <property type="entry name" value="AAA+_ATPase"/>
</dbReference>
<dbReference type="SUPFAM" id="SSF52540">
    <property type="entry name" value="P-loop containing nucleoside triphosphate hydrolases"/>
    <property type="match status" value="1"/>
</dbReference>
<name>A0A7Y9E6G3_9ACTN</name>
<comment type="caution">
    <text evidence="7">The sequence shown here is derived from an EMBL/GenBank/DDBJ whole genome shotgun (WGS) entry which is preliminary data.</text>
</comment>
<evidence type="ECO:0000313" key="8">
    <source>
        <dbReference type="Proteomes" id="UP000535511"/>
    </source>
</evidence>
<dbReference type="Gene3D" id="3.40.50.300">
    <property type="entry name" value="P-loop containing nucleotide triphosphate hydrolases"/>
    <property type="match status" value="1"/>
</dbReference>
<dbReference type="RefSeq" id="WP_218851437.1">
    <property type="nucleotide sequence ID" value="NZ_JACCBG010000001.1"/>
</dbReference>
<dbReference type="PANTHER" id="PTHR42711">
    <property type="entry name" value="ABC TRANSPORTER ATP-BINDING PROTEIN"/>
    <property type="match status" value="1"/>
</dbReference>
<dbReference type="SMART" id="SM00382">
    <property type="entry name" value="AAA"/>
    <property type="match status" value="1"/>
</dbReference>
<evidence type="ECO:0000256" key="2">
    <source>
        <dbReference type="ARBA" id="ARBA00022448"/>
    </source>
</evidence>
<protein>
    <submittedName>
        <fullName evidence="7">ABC-2 type transport system ATP-binding protein</fullName>
    </submittedName>
</protein>
<proteinExistence type="predicted"/>
<dbReference type="PROSITE" id="PS00211">
    <property type="entry name" value="ABC_TRANSPORTER_1"/>
    <property type="match status" value="1"/>
</dbReference>
<evidence type="ECO:0000256" key="3">
    <source>
        <dbReference type="ARBA" id="ARBA00022741"/>
    </source>
</evidence>
<reference evidence="7 8" key="1">
    <citation type="submission" date="2020-07" db="EMBL/GenBank/DDBJ databases">
        <title>Sequencing the genomes of 1000 actinobacteria strains.</title>
        <authorList>
            <person name="Klenk H.-P."/>
        </authorList>
    </citation>
    <scope>NUCLEOTIDE SEQUENCE [LARGE SCALE GENOMIC DNA]</scope>
    <source>
        <strain evidence="7 8">DSM 21350</strain>
    </source>
</reference>
<accession>A0A7Y9E6G3</accession>
<dbReference type="Proteomes" id="UP000535511">
    <property type="component" value="Unassembled WGS sequence"/>
</dbReference>
<dbReference type="InterPro" id="IPR027417">
    <property type="entry name" value="P-loop_NTPase"/>
</dbReference>
<evidence type="ECO:0000313" key="7">
    <source>
        <dbReference type="EMBL" id="NYD42124.1"/>
    </source>
</evidence>